<name>A0A1G2LQ39_9BACT</name>
<evidence type="ECO:0000313" key="2">
    <source>
        <dbReference type="Proteomes" id="UP000177171"/>
    </source>
</evidence>
<dbReference type="EMBL" id="MHQY01000037">
    <property type="protein sequence ID" value="OHA12921.1"/>
    <property type="molecule type" value="Genomic_DNA"/>
</dbReference>
<evidence type="ECO:0000313" key="1">
    <source>
        <dbReference type="EMBL" id="OHA12921.1"/>
    </source>
</evidence>
<dbReference type="AlphaFoldDB" id="A0A1G2LQ39"/>
<protein>
    <submittedName>
        <fullName evidence="1">Uncharacterized protein</fullName>
    </submittedName>
</protein>
<gene>
    <name evidence="1" type="ORF">A3G49_04425</name>
</gene>
<reference evidence="1 2" key="1">
    <citation type="journal article" date="2016" name="Nat. Commun.">
        <title>Thousands of microbial genomes shed light on interconnected biogeochemical processes in an aquifer system.</title>
        <authorList>
            <person name="Anantharaman K."/>
            <person name="Brown C.T."/>
            <person name="Hug L.A."/>
            <person name="Sharon I."/>
            <person name="Castelle C.J."/>
            <person name="Probst A.J."/>
            <person name="Thomas B.C."/>
            <person name="Singh A."/>
            <person name="Wilkins M.J."/>
            <person name="Karaoz U."/>
            <person name="Brodie E.L."/>
            <person name="Williams K.H."/>
            <person name="Hubbard S.S."/>
            <person name="Banfield J.F."/>
        </authorList>
    </citation>
    <scope>NUCLEOTIDE SEQUENCE [LARGE SCALE GENOMIC DNA]</scope>
</reference>
<sequence>MQKRYFKRILAVSMVENLELQQKNLIVALEKPLGMEDRRPFSKNGVLICRRRVYANKKSLEGFFVLAWRLMNQVTCPPKF</sequence>
<comment type="caution">
    <text evidence="1">The sequence shown here is derived from an EMBL/GenBank/DDBJ whole genome shotgun (WGS) entry which is preliminary data.</text>
</comment>
<organism evidence="1 2">
    <name type="scientific">Candidatus Sungbacteria bacterium RIFCSPLOWO2_12_FULL_41_11</name>
    <dbReference type="NCBI Taxonomy" id="1802286"/>
    <lineage>
        <taxon>Bacteria</taxon>
        <taxon>Candidatus Sungiibacteriota</taxon>
    </lineage>
</organism>
<dbReference type="Proteomes" id="UP000177171">
    <property type="component" value="Unassembled WGS sequence"/>
</dbReference>
<accession>A0A1G2LQ39</accession>
<proteinExistence type="predicted"/>